<dbReference type="EMBL" id="CADCXW020000017">
    <property type="protein sequence ID" value="CAD1551333.1"/>
    <property type="molecule type" value="Genomic_DNA"/>
</dbReference>
<accession>A0A6V7JIM4</accession>
<protein>
    <submittedName>
        <fullName evidence="1">Uncharacterized protein</fullName>
    </submittedName>
</protein>
<gene>
    <name evidence="1" type="ORF">BBRV_LOCUS52452</name>
</gene>
<sequence>MKIAEKYHHECAQKQQIKDCSKVLGLITLSDYGEKLKQPQEHLQHILTTPTPTERRRFSRSPLLGFIGTIPRSLFGTMDHNDHEHLKKEIDRPYQNQRQITHLIGNNTRTIEAGINFMKKIFENNVMKIRCAEEKMKEFIKKSNELVNQISLIEYFWQLTEIVKESVYAARRYLETARKILEAVEDAKHDKLNAALINNKQIEDAAAGIEKTNPENVFPLSIPKIDTAVLAQISHVFAGHSRGKFIVIINIPLLSRDTMDLFRIIPCKTRRLVRGNRTLAAYIGPTRKSIMTTKFH</sequence>
<reference evidence="1" key="1">
    <citation type="submission" date="2020-07" db="EMBL/GenBank/DDBJ databases">
        <authorList>
            <person name="Ferguson B K."/>
        </authorList>
    </citation>
    <scope>NUCLEOTIDE SEQUENCE</scope>
    <source>
        <strain evidence="1">L06</strain>
    </source>
</reference>
<proteinExistence type="predicted"/>
<dbReference type="Pfam" id="PF12259">
    <property type="entry name" value="Baculo_F"/>
    <property type="match status" value="1"/>
</dbReference>
<dbReference type="AlphaFoldDB" id="A0A6V7JIM4"/>
<evidence type="ECO:0000313" key="1">
    <source>
        <dbReference type="EMBL" id="CAD1551333.1"/>
    </source>
</evidence>
<name>A0A6V7JIM4_9HYME</name>
<dbReference type="InterPro" id="IPR022048">
    <property type="entry name" value="Envelope_fusion-like"/>
</dbReference>
<organism evidence="1">
    <name type="scientific">Bracon brevicornis</name>
    <dbReference type="NCBI Taxonomy" id="1563983"/>
    <lineage>
        <taxon>Eukaryota</taxon>
        <taxon>Metazoa</taxon>
        <taxon>Ecdysozoa</taxon>
        <taxon>Arthropoda</taxon>
        <taxon>Hexapoda</taxon>
        <taxon>Insecta</taxon>
        <taxon>Pterygota</taxon>
        <taxon>Neoptera</taxon>
        <taxon>Endopterygota</taxon>
        <taxon>Hymenoptera</taxon>
        <taxon>Apocrita</taxon>
        <taxon>Ichneumonoidea</taxon>
        <taxon>Braconidae</taxon>
        <taxon>Braconinae</taxon>
        <taxon>Bracon</taxon>
    </lineage>
</organism>